<evidence type="ECO:0000259" key="7">
    <source>
        <dbReference type="PROSITE" id="PS50011"/>
    </source>
</evidence>
<keyword evidence="1" id="KW-0808">Transferase</keyword>
<keyword evidence="9" id="KW-1185">Reference proteome</keyword>
<dbReference type="PANTHER" id="PTHR43289">
    <property type="entry name" value="MITOGEN-ACTIVATED PROTEIN KINASE KINASE KINASE 20-RELATED"/>
    <property type="match status" value="1"/>
</dbReference>
<evidence type="ECO:0000256" key="4">
    <source>
        <dbReference type="ARBA" id="ARBA00022840"/>
    </source>
</evidence>
<dbReference type="GO" id="GO:0016301">
    <property type="term" value="F:kinase activity"/>
    <property type="evidence" value="ECO:0007669"/>
    <property type="project" value="UniProtKB-KW"/>
</dbReference>
<dbReference type="CDD" id="cd14014">
    <property type="entry name" value="STKc_PknB_like"/>
    <property type="match status" value="1"/>
</dbReference>
<evidence type="ECO:0000313" key="8">
    <source>
        <dbReference type="EMBL" id="WXA94817.1"/>
    </source>
</evidence>
<keyword evidence="6" id="KW-0812">Transmembrane</keyword>
<protein>
    <submittedName>
        <fullName evidence="8">Protein kinase</fullName>
    </submittedName>
</protein>
<evidence type="ECO:0000256" key="6">
    <source>
        <dbReference type="SAM" id="Phobius"/>
    </source>
</evidence>
<evidence type="ECO:0000256" key="3">
    <source>
        <dbReference type="ARBA" id="ARBA00022777"/>
    </source>
</evidence>
<feature type="domain" description="Protein kinase" evidence="7">
    <location>
        <begin position="21"/>
        <end position="301"/>
    </location>
</feature>
<gene>
    <name evidence="8" type="ORF">LZC95_51400</name>
</gene>
<dbReference type="SUPFAM" id="SSF56112">
    <property type="entry name" value="Protein kinase-like (PK-like)"/>
    <property type="match status" value="1"/>
</dbReference>
<dbReference type="PROSITE" id="PS00109">
    <property type="entry name" value="PROTEIN_KINASE_TYR"/>
    <property type="match status" value="1"/>
</dbReference>
<sequence>MPTATLTPTPIPSPIQIAKRYALHAEIASGGMAAVHFGRWYGPMGFARVVAIKRLHAQFARNPDFVAMFLDEGRVAARVRHPNVLPTLDIVVTDKELFLIMEYVHGESLARLVRRSRERGYPPPLRVVGSIMSGVLHGLHAAHEARDEHGELLGLVHRDVSPQNVLVGCDGIARLLDFGVAKAAGRVQTSISGQLKGKLSYMPPELFRGETSRQTDVYAAAVTLWELLTGNRLFKGDNEAMVIDQILNRPVTPPSDLMVKGHMSAQTSAALDKVTLRGLERDPSRRYATAREMAVALERAIGVASSSEVGEWVEAVAQKDLRRRAVQLAALEKSKPSPEELEAAPETNMGPIPGTDIGGHSGSQIFLRRTLPDDEFTFVPTPVPVSQPESHSRLSVGSQSDPWLEYVRERKRRNAFIVAAIALGALAGLMVLAVVWRARGGSLSPKPAPYAAVTASASAPLTATASHAPPPPVPAETAKPAPSIEARAIAPTEVAPSDAGARAPAKKTSPAQSHKRAPTPIAAPVPAAPPAQTSAATCDPPYVVDAAGHKQYKRECL</sequence>
<dbReference type="EMBL" id="CP089982">
    <property type="protein sequence ID" value="WXA94817.1"/>
    <property type="molecule type" value="Genomic_DNA"/>
</dbReference>
<reference evidence="8 9" key="1">
    <citation type="submission" date="2021-12" db="EMBL/GenBank/DDBJ databases">
        <title>Discovery of the Pendulisporaceae a myxobacterial family with distinct sporulation behavior and unique specialized metabolism.</title>
        <authorList>
            <person name="Garcia R."/>
            <person name="Popoff A."/>
            <person name="Bader C.D."/>
            <person name="Loehr J."/>
            <person name="Walesch S."/>
            <person name="Walt C."/>
            <person name="Boldt J."/>
            <person name="Bunk B."/>
            <person name="Haeckl F.J.F.P.J."/>
            <person name="Gunesch A.P."/>
            <person name="Birkelbach J."/>
            <person name="Nuebel U."/>
            <person name="Pietschmann T."/>
            <person name="Bach T."/>
            <person name="Mueller R."/>
        </authorList>
    </citation>
    <scope>NUCLEOTIDE SEQUENCE [LARGE SCALE GENOMIC DNA]</scope>
    <source>
        <strain evidence="8 9">MSr12523</strain>
    </source>
</reference>
<dbReference type="Pfam" id="PF00069">
    <property type="entry name" value="Pkinase"/>
    <property type="match status" value="1"/>
</dbReference>
<accession>A0ABZ2K7Z9</accession>
<keyword evidence="4" id="KW-0067">ATP-binding</keyword>
<keyword evidence="6" id="KW-1133">Transmembrane helix</keyword>
<keyword evidence="3 8" id="KW-0418">Kinase</keyword>
<dbReference type="PANTHER" id="PTHR43289:SF6">
    <property type="entry name" value="SERINE_THREONINE-PROTEIN KINASE NEKL-3"/>
    <property type="match status" value="1"/>
</dbReference>
<evidence type="ECO:0000256" key="2">
    <source>
        <dbReference type="ARBA" id="ARBA00022741"/>
    </source>
</evidence>
<feature type="region of interest" description="Disordered" evidence="5">
    <location>
        <begin position="493"/>
        <end position="539"/>
    </location>
</feature>
<dbReference type="Gene3D" id="1.10.510.10">
    <property type="entry name" value="Transferase(Phosphotransferase) domain 1"/>
    <property type="match status" value="1"/>
</dbReference>
<name>A0ABZ2K7Z9_9BACT</name>
<evidence type="ECO:0000256" key="1">
    <source>
        <dbReference type="ARBA" id="ARBA00022679"/>
    </source>
</evidence>
<dbReference type="InterPro" id="IPR008266">
    <property type="entry name" value="Tyr_kinase_AS"/>
</dbReference>
<feature type="transmembrane region" description="Helical" evidence="6">
    <location>
        <begin position="415"/>
        <end position="436"/>
    </location>
</feature>
<dbReference type="InterPro" id="IPR000719">
    <property type="entry name" value="Prot_kinase_dom"/>
</dbReference>
<dbReference type="InterPro" id="IPR011009">
    <property type="entry name" value="Kinase-like_dom_sf"/>
</dbReference>
<dbReference type="RefSeq" id="WP_394845427.1">
    <property type="nucleotide sequence ID" value="NZ_CP089982.1"/>
</dbReference>
<dbReference type="Proteomes" id="UP001379533">
    <property type="component" value="Chromosome"/>
</dbReference>
<keyword evidence="2" id="KW-0547">Nucleotide-binding</keyword>
<evidence type="ECO:0000256" key="5">
    <source>
        <dbReference type="SAM" id="MobiDB-lite"/>
    </source>
</evidence>
<proteinExistence type="predicted"/>
<organism evidence="8 9">
    <name type="scientific">Pendulispora brunnea</name>
    <dbReference type="NCBI Taxonomy" id="2905690"/>
    <lineage>
        <taxon>Bacteria</taxon>
        <taxon>Pseudomonadati</taxon>
        <taxon>Myxococcota</taxon>
        <taxon>Myxococcia</taxon>
        <taxon>Myxococcales</taxon>
        <taxon>Sorangiineae</taxon>
        <taxon>Pendulisporaceae</taxon>
        <taxon>Pendulispora</taxon>
    </lineage>
</organism>
<dbReference type="PROSITE" id="PS50011">
    <property type="entry name" value="PROTEIN_KINASE_DOM"/>
    <property type="match status" value="1"/>
</dbReference>
<dbReference type="Gene3D" id="3.30.200.20">
    <property type="entry name" value="Phosphorylase Kinase, domain 1"/>
    <property type="match status" value="1"/>
</dbReference>
<evidence type="ECO:0000313" key="9">
    <source>
        <dbReference type="Proteomes" id="UP001379533"/>
    </source>
</evidence>
<keyword evidence="6" id="KW-0472">Membrane</keyword>